<evidence type="ECO:0000313" key="3">
    <source>
        <dbReference type="Proteomes" id="UP001642464"/>
    </source>
</evidence>
<accession>A0ABP0KVF5</accession>
<dbReference type="Proteomes" id="UP001642464">
    <property type="component" value="Unassembled WGS sequence"/>
</dbReference>
<keyword evidence="1" id="KW-0732">Signal</keyword>
<keyword evidence="3" id="KW-1185">Reference proteome</keyword>
<gene>
    <name evidence="2" type="ORF">SCF082_LOCUS19375</name>
</gene>
<protein>
    <submittedName>
        <fullName evidence="2">Cell surface glycoprotein 1</fullName>
    </submittedName>
</protein>
<organism evidence="2 3">
    <name type="scientific">Durusdinium trenchii</name>
    <dbReference type="NCBI Taxonomy" id="1381693"/>
    <lineage>
        <taxon>Eukaryota</taxon>
        <taxon>Sar</taxon>
        <taxon>Alveolata</taxon>
        <taxon>Dinophyceae</taxon>
        <taxon>Suessiales</taxon>
        <taxon>Symbiodiniaceae</taxon>
        <taxon>Durusdinium</taxon>
    </lineage>
</organism>
<reference evidence="2 3" key="1">
    <citation type="submission" date="2024-02" db="EMBL/GenBank/DDBJ databases">
        <authorList>
            <person name="Chen Y."/>
            <person name="Shah S."/>
            <person name="Dougan E. K."/>
            <person name="Thang M."/>
            <person name="Chan C."/>
        </authorList>
    </citation>
    <scope>NUCLEOTIDE SEQUENCE [LARGE SCALE GENOMIC DNA]</scope>
</reference>
<evidence type="ECO:0000256" key="1">
    <source>
        <dbReference type="SAM" id="SignalP"/>
    </source>
</evidence>
<dbReference type="EMBL" id="CAXAMM010013236">
    <property type="protein sequence ID" value="CAK9030850.1"/>
    <property type="molecule type" value="Genomic_DNA"/>
</dbReference>
<dbReference type="PROSITE" id="PS51257">
    <property type="entry name" value="PROKAR_LIPOPROTEIN"/>
    <property type="match status" value="1"/>
</dbReference>
<feature type="chain" id="PRO_5047514751" evidence="1">
    <location>
        <begin position="24"/>
        <end position="299"/>
    </location>
</feature>
<proteinExistence type="predicted"/>
<comment type="caution">
    <text evidence="2">The sequence shown here is derived from an EMBL/GenBank/DDBJ whole genome shotgun (WGS) entry which is preliminary data.</text>
</comment>
<name>A0ABP0KVF5_9DINO</name>
<evidence type="ECO:0000313" key="2">
    <source>
        <dbReference type="EMBL" id="CAK9030850.1"/>
    </source>
</evidence>
<sequence>MAHRIFSWTGLHAVLAALGCCIASGCSCIDQLKPNEPLRSPAARLRQQPYVFAGEVVSVAPTEKEPTEEQCAEEAEVWACHSLKSWKKCSQQHQAEVKVLHGIQGIAAGEKFTYNCTLASCGDCSPPCPELGSQILDGTIWGGARGICSLRWCYVKGPNAWNRCEDVLEDLLTPRPVHHRMLVSMNIPYSWVNHSAAYDFHGYRDGLLRAMREDVVQELQVKNFDVVHMDLLEDPQGNEKASTLELIFHFPTAHDASRALSLAQDHTWHFGRAAQHAKLPEPLRALLTQMEELDTAQVA</sequence>
<feature type="signal peptide" evidence="1">
    <location>
        <begin position="1"/>
        <end position="23"/>
    </location>
</feature>